<keyword evidence="1" id="KW-1133">Transmembrane helix</keyword>
<gene>
    <name evidence="2" type="ORF">EX30DRAFT_259247</name>
</gene>
<name>A0A4S2MXN5_9PEZI</name>
<dbReference type="Proteomes" id="UP000298138">
    <property type="component" value="Unassembled WGS sequence"/>
</dbReference>
<accession>A0A4S2MXN5</accession>
<evidence type="ECO:0000313" key="2">
    <source>
        <dbReference type="EMBL" id="TGZ81354.1"/>
    </source>
</evidence>
<evidence type="ECO:0000256" key="1">
    <source>
        <dbReference type="SAM" id="Phobius"/>
    </source>
</evidence>
<keyword evidence="3" id="KW-1185">Reference proteome</keyword>
<protein>
    <submittedName>
        <fullName evidence="2">Uncharacterized protein</fullName>
    </submittedName>
</protein>
<feature type="transmembrane region" description="Helical" evidence="1">
    <location>
        <begin position="7"/>
        <end position="29"/>
    </location>
</feature>
<sequence>MLNVGCLMCLAFVVVTLPCFFYVCVYFNWTSGDDDEYLGAQTSEQPYLLYLSTLHPSFHSLFSLSNSFSLTFSRRLLHAVASKSRGESENALREGKRPTCFSRAKHCSKSSPAHIYRYLRVRCEEEATIVLK</sequence>
<dbReference type="EMBL" id="ML220119">
    <property type="protein sequence ID" value="TGZ81354.1"/>
    <property type="molecule type" value="Genomic_DNA"/>
</dbReference>
<keyword evidence="1" id="KW-0812">Transmembrane</keyword>
<organism evidence="2 3">
    <name type="scientific">Ascodesmis nigricans</name>
    <dbReference type="NCBI Taxonomy" id="341454"/>
    <lineage>
        <taxon>Eukaryota</taxon>
        <taxon>Fungi</taxon>
        <taxon>Dikarya</taxon>
        <taxon>Ascomycota</taxon>
        <taxon>Pezizomycotina</taxon>
        <taxon>Pezizomycetes</taxon>
        <taxon>Pezizales</taxon>
        <taxon>Ascodesmidaceae</taxon>
        <taxon>Ascodesmis</taxon>
    </lineage>
</organism>
<keyword evidence="1" id="KW-0472">Membrane</keyword>
<proteinExistence type="predicted"/>
<dbReference type="InParanoid" id="A0A4S2MXN5"/>
<reference evidence="2 3" key="1">
    <citation type="submission" date="2019-04" db="EMBL/GenBank/DDBJ databases">
        <title>Comparative genomics and transcriptomics to analyze fruiting body development in filamentous ascomycetes.</title>
        <authorList>
            <consortium name="DOE Joint Genome Institute"/>
            <person name="Lutkenhaus R."/>
            <person name="Traeger S."/>
            <person name="Breuer J."/>
            <person name="Kuo A."/>
            <person name="Lipzen A."/>
            <person name="Pangilinan J."/>
            <person name="Dilworth D."/>
            <person name="Sandor L."/>
            <person name="Poggeler S."/>
            <person name="Barry K."/>
            <person name="Grigoriev I.V."/>
            <person name="Nowrousian M."/>
        </authorList>
    </citation>
    <scope>NUCLEOTIDE SEQUENCE [LARGE SCALE GENOMIC DNA]</scope>
    <source>
        <strain evidence="2 3">CBS 389.68</strain>
    </source>
</reference>
<dbReference type="AlphaFoldDB" id="A0A4S2MXN5"/>
<evidence type="ECO:0000313" key="3">
    <source>
        <dbReference type="Proteomes" id="UP000298138"/>
    </source>
</evidence>